<dbReference type="PANTHER" id="PTHR12864">
    <property type="entry name" value="RAN BINDING PROTEIN 9-RELATED"/>
    <property type="match status" value="1"/>
</dbReference>
<protein>
    <recommendedName>
        <fullName evidence="6">Protein SSH4</fullName>
    </recommendedName>
</protein>
<dbReference type="InterPro" id="IPR001870">
    <property type="entry name" value="B30.2/SPRY"/>
</dbReference>
<reference evidence="4 5" key="1">
    <citation type="submission" date="2018-06" db="EMBL/GenBank/DDBJ databases">
        <title>Complete Genomes of Monosporascus.</title>
        <authorList>
            <person name="Robinson A.J."/>
            <person name="Natvig D.O."/>
        </authorList>
    </citation>
    <scope>NUCLEOTIDE SEQUENCE [LARGE SCALE GENOMIC DNA]</scope>
    <source>
        <strain evidence="4 5">CBS 609.92</strain>
    </source>
</reference>
<organism evidence="4 5">
    <name type="scientific">Monosporascus cannonballus</name>
    <dbReference type="NCBI Taxonomy" id="155416"/>
    <lineage>
        <taxon>Eukaryota</taxon>
        <taxon>Fungi</taxon>
        <taxon>Dikarya</taxon>
        <taxon>Ascomycota</taxon>
        <taxon>Pezizomycotina</taxon>
        <taxon>Sordariomycetes</taxon>
        <taxon>Xylariomycetidae</taxon>
        <taxon>Xylariales</taxon>
        <taxon>Xylariales incertae sedis</taxon>
        <taxon>Monosporascus</taxon>
    </lineage>
</organism>
<feature type="domain" description="CTLH" evidence="3">
    <location>
        <begin position="460"/>
        <end position="514"/>
    </location>
</feature>
<evidence type="ECO:0000313" key="5">
    <source>
        <dbReference type="Proteomes" id="UP000294003"/>
    </source>
</evidence>
<evidence type="ECO:0000313" key="4">
    <source>
        <dbReference type="EMBL" id="RYO94280.1"/>
    </source>
</evidence>
<dbReference type="InterPro" id="IPR024964">
    <property type="entry name" value="CTLH/CRA"/>
</dbReference>
<dbReference type="InterPro" id="IPR013144">
    <property type="entry name" value="CRA_dom"/>
</dbReference>
<dbReference type="PROSITE" id="PS50188">
    <property type="entry name" value="B302_SPRY"/>
    <property type="match status" value="1"/>
</dbReference>
<dbReference type="InterPro" id="IPR050618">
    <property type="entry name" value="Ubq-SigPath_Reg"/>
</dbReference>
<dbReference type="InterPro" id="IPR043136">
    <property type="entry name" value="B30.2/SPRY_sf"/>
</dbReference>
<dbReference type="Pfam" id="PF00622">
    <property type="entry name" value="SPRY"/>
    <property type="match status" value="1"/>
</dbReference>
<dbReference type="Pfam" id="PF10607">
    <property type="entry name" value="CTLH"/>
    <property type="match status" value="1"/>
</dbReference>
<feature type="domain" description="B30.2/SPRY" evidence="2">
    <location>
        <begin position="186"/>
        <end position="383"/>
    </location>
</feature>
<dbReference type="SMART" id="SM00668">
    <property type="entry name" value="CTLH"/>
    <property type="match status" value="1"/>
</dbReference>
<dbReference type="SMART" id="SM00449">
    <property type="entry name" value="SPRY"/>
    <property type="match status" value="1"/>
</dbReference>
<dbReference type="SUPFAM" id="SSF49899">
    <property type="entry name" value="Concanavalin A-like lectins/glucanases"/>
    <property type="match status" value="1"/>
</dbReference>
<dbReference type="EMBL" id="QJNS01000011">
    <property type="protein sequence ID" value="RYO94280.1"/>
    <property type="molecule type" value="Genomic_DNA"/>
</dbReference>
<dbReference type="InterPro" id="IPR013320">
    <property type="entry name" value="ConA-like_dom_sf"/>
</dbReference>
<evidence type="ECO:0000256" key="1">
    <source>
        <dbReference type="SAM" id="MobiDB-lite"/>
    </source>
</evidence>
<dbReference type="SMART" id="SM00757">
    <property type="entry name" value="CRA"/>
    <property type="match status" value="1"/>
</dbReference>
<sequence length="676" mass="75284">MSNPFQHGPPGFSQDGTFGNFLPRIRSSYGSGLTSNSVGASSNPPAPFNRLSHLLNPLSDNPSDLYSTHRPSRTNSMNDERNGASDGSVSGSAPQAPRLALFSRAFEAFMNDGRVGNLWAPQQRNNGFFIPSYLEGSAYIQRLEEAHRAQQAQKEGQQQNGRSLQPGQAPGSLRNKSSASHLGMKFDVIERAPPLEDDATVAPLPSRWNKDDKFGGLEVLGDGLEVKYTAPRGTREHDYEVCSIRADNPIPPQVGLYYFEVTIVSEVHPLQRRQSEATVCVGLSSKNVALSRPPGWEAESYGYHGDDGETYNQQNIGKRYGPRFGMGDTIGCGVNFRTKTVFFTKGGQNLKTAFRDVKGKLYPTVGVKKAGEHIRVNFGQTPFIFDIDRIMKASSSIFIEYRTQLTIVPYRMSKRVSKTLSRKRARAFAEEIHAEKQALNIDPSVPVEGININDDEDAHRRQRIRRAILEGDIDRALKYTHVYYPQVLKDNNQVYFKLKCRKFIEMVRKSAELSHGNAKRSNGHTFDDIPNEMDVDENSYSDQMETEDALDLLTDQDNLLAETVRYGQQLQAEFKDDPRREVGKALSEVFALVAYENPLQVKEIAHLLDRKGRVAVAEELNSAILSSLGKSSRSALENVYGQTSVLLDYLREGGGPGSFITIQSVIDDIPGKSQMF</sequence>
<dbReference type="InterPro" id="IPR006595">
    <property type="entry name" value="CTLH_C"/>
</dbReference>
<feature type="compositionally biased region" description="Polar residues" evidence="1">
    <location>
        <begin position="32"/>
        <end position="43"/>
    </location>
</feature>
<evidence type="ECO:0008006" key="6">
    <source>
        <dbReference type="Google" id="ProtNLM"/>
    </source>
</evidence>
<feature type="region of interest" description="Disordered" evidence="1">
    <location>
        <begin position="32"/>
        <end position="94"/>
    </location>
</feature>
<name>A0ABY0HIK3_9PEZI</name>
<feature type="compositionally biased region" description="Low complexity" evidence="1">
    <location>
        <begin position="150"/>
        <end position="159"/>
    </location>
</feature>
<dbReference type="PROSITE" id="PS50897">
    <property type="entry name" value="CTLH"/>
    <property type="match status" value="1"/>
</dbReference>
<dbReference type="Gene3D" id="2.60.120.920">
    <property type="match status" value="1"/>
</dbReference>
<feature type="region of interest" description="Disordered" evidence="1">
    <location>
        <begin position="146"/>
        <end position="178"/>
    </location>
</feature>
<keyword evidence="5" id="KW-1185">Reference proteome</keyword>
<gene>
    <name evidence="4" type="ORF">DL762_000604</name>
</gene>
<comment type="caution">
    <text evidence="4">The sequence shown here is derived from an EMBL/GenBank/DDBJ whole genome shotgun (WGS) entry which is preliminary data.</text>
</comment>
<accession>A0ABY0HIK3</accession>
<proteinExistence type="predicted"/>
<dbReference type="InterPro" id="IPR003877">
    <property type="entry name" value="SPRY_dom"/>
</dbReference>
<evidence type="ECO:0000259" key="3">
    <source>
        <dbReference type="PROSITE" id="PS50897"/>
    </source>
</evidence>
<evidence type="ECO:0000259" key="2">
    <source>
        <dbReference type="PROSITE" id="PS50188"/>
    </source>
</evidence>
<dbReference type="Proteomes" id="UP000294003">
    <property type="component" value="Unassembled WGS sequence"/>
</dbReference>